<dbReference type="AlphaFoldDB" id="A0AA35NXD3"/>
<gene>
    <name evidence="2" type="ORF">PODLI_1B038994</name>
</gene>
<reference evidence="2" key="1">
    <citation type="submission" date="2022-12" db="EMBL/GenBank/DDBJ databases">
        <authorList>
            <person name="Alioto T."/>
            <person name="Alioto T."/>
            <person name="Gomez Garrido J."/>
        </authorList>
    </citation>
    <scope>NUCLEOTIDE SEQUENCE</scope>
</reference>
<sequence length="114" mass="12157">MKINLLTSPAAAAAAPSVHTRGPAPLARLLARSARLTFETAATAATSRNARFFASRLLSSLTASRGPGPARALERCTVKGKTTRLEKVQCASLPLKGRSDSNMPKLERQMQQKV</sequence>
<evidence type="ECO:0000256" key="1">
    <source>
        <dbReference type="SAM" id="MobiDB-lite"/>
    </source>
</evidence>
<dbReference type="Proteomes" id="UP001178461">
    <property type="component" value="Chromosome 2"/>
</dbReference>
<organism evidence="2 3">
    <name type="scientific">Podarcis lilfordi</name>
    <name type="common">Lilford's wall lizard</name>
    <dbReference type="NCBI Taxonomy" id="74358"/>
    <lineage>
        <taxon>Eukaryota</taxon>
        <taxon>Metazoa</taxon>
        <taxon>Chordata</taxon>
        <taxon>Craniata</taxon>
        <taxon>Vertebrata</taxon>
        <taxon>Euteleostomi</taxon>
        <taxon>Lepidosauria</taxon>
        <taxon>Squamata</taxon>
        <taxon>Bifurcata</taxon>
        <taxon>Unidentata</taxon>
        <taxon>Episquamata</taxon>
        <taxon>Laterata</taxon>
        <taxon>Lacertibaenia</taxon>
        <taxon>Lacertidae</taxon>
        <taxon>Podarcis</taxon>
    </lineage>
</organism>
<evidence type="ECO:0000313" key="3">
    <source>
        <dbReference type="Proteomes" id="UP001178461"/>
    </source>
</evidence>
<dbReference type="EMBL" id="OX395127">
    <property type="protein sequence ID" value="CAI5767304.1"/>
    <property type="molecule type" value="Genomic_DNA"/>
</dbReference>
<name>A0AA35NXD3_9SAUR</name>
<keyword evidence="3" id="KW-1185">Reference proteome</keyword>
<proteinExistence type="predicted"/>
<feature type="region of interest" description="Disordered" evidence="1">
    <location>
        <begin position="95"/>
        <end position="114"/>
    </location>
</feature>
<feature type="compositionally biased region" description="Basic and acidic residues" evidence="1">
    <location>
        <begin position="105"/>
        <end position="114"/>
    </location>
</feature>
<protein>
    <submittedName>
        <fullName evidence="2">Uncharacterized protein</fullName>
    </submittedName>
</protein>
<accession>A0AA35NXD3</accession>
<evidence type="ECO:0000313" key="2">
    <source>
        <dbReference type="EMBL" id="CAI5767304.1"/>
    </source>
</evidence>